<comment type="caution">
    <text evidence="1">The sequence shown here is derived from an EMBL/GenBank/DDBJ whole genome shotgun (WGS) entry which is preliminary data.</text>
</comment>
<dbReference type="EMBL" id="CM023471">
    <property type="protein sequence ID" value="KAH7965374.1"/>
    <property type="molecule type" value="Genomic_DNA"/>
</dbReference>
<evidence type="ECO:0000313" key="1">
    <source>
        <dbReference type="EMBL" id="KAH7965374.1"/>
    </source>
</evidence>
<organism evidence="1 2">
    <name type="scientific">Dermacentor silvarum</name>
    <name type="common">Tick</name>
    <dbReference type="NCBI Taxonomy" id="543639"/>
    <lineage>
        <taxon>Eukaryota</taxon>
        <taxon>Metazoa</taxon>
        <taxon>Ecdysozoa</taxon>
        <taxon>Arthropoda</taxon>
        <taxon>Chelicerata</taxon>
        <taxon>Arachnida</taxon>
        <taxon>Acari</taxon>
        <taxon>Parasitiformes</taxon>
        <taxon>Ixodida</taxon>
        <taxon>Ixodoidea</taxon>
        <taxon>Ixodidae</taxon>
        <taxon>Rhipicephalinae</taxon>
        <taxon>Dermacentor</taxon>
    </lineage>
</organism>
<reference evidence="1" key="1">
    <citation type="submission" date="2020-05" db="EMBL/GenBank/DDBJ databases">
        <title>Large-scale comparative analyses of tick genomes elucidate their genetic diversity and vector capacities.</title>
        <authorList>
            <person name="Jia N."/>
            <person name="Wang J."/>
            <person name="Shi W."/>
            <person name="Du L."/>
            <person name="Sun Y."/>
            <person name="Zhan W."/>
            <person name="Jiang J."/>
            <person name="Wang Q."/>
            <person name="Zhang B."/>
            <person name="Ji P."/>
            <person name="Sakyi L.B."/>
            <person name="Cui X."/>
            <person name="Yuan T."/>
            <person name="Jiang B."/>
            <person name="Yang W."/>
            <person name="Lam T.T.-Y."/>
            <person name="Chang Q."/>
            <person name="Ding S."/>
            <person name="Wang X."/>
            <person name="Zhu J."/>
            <person name="Ruan X."/>
            <person name="Zhao L."/>
            <person name="Wei J."/>
            <person name="Que T."/>
            <person name="Du C."/>
            <person name="Cheng J."/>
            <person name="Dai P."/>
            <person name="Han X."/>
            <person name="Huang E."/>
            <person name="Gao Y."/>
            <person name="Liu J."/>
            <person name="Shao H."/>
            <person name="Ye R."/>
            <person name="Li L."/>
            <person name="Wei W."/>
            <person name="Wang X."/>
            <person name="Wang C."/>
            <person name="Yang T."/>
            <person name="Huo Q."/>
            <person name="Li W."/>
            <person name="Guo W."/>
            <person name="Chen H."/>
            <person name="Zhou L."/>
            <person name="Ni X."/>
            <person name="Tian J."/>
            <person name="Zhou Y."/>
            <person name="Sheng Y."/>
            <person name="Liu T."/>
            <person name="Pan Y."/>
            <person name="Xia L."/>
            <person name="Li J."/>
            <person name="Zhao F."/>
            <person name="Cao W."/>
        </authorList>
    </citation>
    <scope>NUCLEOTIDE SEQUENCE</scope>
    <source>
        <strain evidence="1">Dsil-2018</strain>
    </source>
</reference>
<protein>
    <submittedName>
        <fullName evidence="1">Uncharacterized protein</fullName>
    </submittedName>
</protein>
<keyword evidence="2" id="KW-1185">Reference proteome</keyword>
<sequence length="119" mass="12715">MKTALVIVLLALSTSAYAATIPVDAPKSLAALNAHNLPALKKSYEVIEKLLDNQSAMTTEEEESVVESLKALTTLQADLDPESEEYFLAGLFQKLVVWAVQQGVSKAVSRGVQAAINKG</sequence>
<dbReference type="Proteomes" id="UP000821865">
    <property type="component" value="Chromosome 2"/>
</dbReference>
<evidence type="ECO:0000313" key="2">
    <source>
        <dbReference type="Proteomes" id="UP000821865"/>
    </source>
</evidence>
<proteinExistence type="predicted"/>
<name>A0ACB8DBA1_DERSI</name>
<accession>A0ACB8DBA1</accession>
<gene>
    <name evidence="1" type="ORF">HPB49_006582</name>
</gene>